<evidence type="ECO:0000313" key="2">
    <source>
        <dbReference type="Proteomes" id="UP000502297"/>
    </source>
</evidence>
<dbReference type="Proteomes" id="UP000502297">
    <property type="component" value="Chromosome"/>
</dbReference>
<reference evidence="1 2" key="1">
    <citation type="submission" date="2020-03" db="EMBL/GenBank/DDBJ databases">
        <authorList>
            <person name="Zhu W."/>
        </authorList>
    </citation>
    <scope>NUCLEOTIDE SEQUENCE [LARGE SCALE GENOMIC DNA]</scope>
    <source>
        <strain evidence="1 2">323-1</strain>
    </source>
</reference>
<organism evidence="1 2">
    <name type="scientific">Acinetobacter shaoyimingii</name>
    <dbReference type="NCBI Taxonomy" id="2715164"/>
    <lineage>
        <taxon>Bacteria</taxon>
        <taxon>Pseudomonadati</taxon>
        <taxon>Pseudomonadota</taxon>
        <taxon>Gammaproteobacteria</taxon>
        <taxon>Moraxellales</taxon>
        <taxon>Moraxellaceae</taxon>
        <taxon>Acinetobacter</taxon>
    </lineage>
</organism>
<dbReference type="RefSeq" id="WP_166223677.1">
    <property type="nucleotide sequence ID" value="NZ_CP049801.1"/>
</dbReference>
<accession>A0A6G8RVJ9</accession>
<name>A0A6G8RVJ9_9GAMM</name>
<gene>
    <name evidence="1" type="ORF">G8E00_08425</name>
</gene>
<proteinExistence type="predicted"/>
<dbReference type="KEGG" id="asha:G8E00_08425"/>
<keyword evidence="2" id="KW-1185">Reference proteome</keyword>
<sequence>MSYKHNNLMAMRQNFWNDHSNDQVQNEKRFLQNTLTELGIFQPATLEDTKYCFFLLPSIIIVKGYALGFSNESVKKMIIDYLSQNKKLLTERASLKIQYRMT</sequence>
<dbReference type="EMBL" id="CP049801">
    <property type="protein sequence ID" value="QIO05972.1"/>
    <property type="molecule type" value="Genomic_DNA"/>
</dbReference>
<dbReference type="AlphaFoldDB" id="A0A6G8RVJ9"/>
<evidence type="ECO:0000313" key="1">
    <source>
        <dbReference type="EMBL" id="QIO05972.1"/>
    </source>
</evidence>
<protein>
    <submittedName>
        <fullName evidence="1">Uncharacterized protein</fullName>
    </submittedName>
</protein>